<dbReference type="InterPro" id="IPR000843">
    <property type="entry name" value="HTH_LacI"/>
</dbReference>
<dbReference type="EMBL" id="DXBV01000068">
    <property type="protein sequence ID" value="HIZ30990.1"/>
    <property type="molecule type" value="Genomic_DNA"/>
</dbReference>
<dbReference type="SUPFAM" id="SSF53822">
    <property type="entry name" value="Periplasmic binding protein-like I"/>
    <property type="match status" value="1"/>
</dbReference>
<name>A0A9D2E542_9FIRM</name>
<reference evidence="6" key="1">
    <citation type="journal article" date="2021" name="PeerJ">
        <title>Extensive microbial diversity within the chicken gut microbiome revealed by metagenomics and culture.</title>
        <authorList>
            <person name="Gilroy R."/>
            <person name="Ravi A."/>
            <person name="Getino M."/>
            <person name="Pursley I."/>
            <person name="Horton D.L."/>
            <person name="Alikhan N.F."/>
            <person name="Baker D."/>
            <person name="Gharbi K."/>
            <person name="Hall N."/>
            <person name="Watson M."/>
            <person name="Adriaenssens E.M."/>
            <person name="Foster-Nyarko E."/>
            <person name="Jarju S."/>
            <person name="Secka A."/>
            <person name="Antonio M."/>
            <person name="Oren A."/>
            <person name="Chaudhuri R.R."/>
            <person name="La Ragione R."/>
            <person name="Hildebrand F."/>
            <person name="Pallen M.J."/>
        </authorList>
    </citation>
    <scope>NUCLEOTIDE SEQUENCE</scope>
    <source>
        <strain evidence="6">ChiGjej4B4-18154</strain>
    </source>
</reference>
<keyword evidence="2" id="KW-0805">Transcription regulation</keyword>
<accession>A0A9D2E542</accession>
<dbReference type="CDD" id="cd06267">
    <property type="entry name" value="PBP1_LacI_sugar_binding-like"/>
    <property type="match status" value="1"/>
</dbReference>
<keyword evidence="1" id="KW-0678">Repressor</keyword>
<dbReference type="Gene3D" id="3.40.50.2300">
    <property type="match status" value="2"/>
</dbReference>
<feature type="domain" description="HTH lacI-type" evidence="5">
    <location>
        <begin position="1"/>
        <end position="47"/>
    </location>
</feature>
<dbReference type="GO" id="GO:0003700">
    <property type="term" value="F:DNA-binding transcription factor activity"/>
    <property type="evidence" value="ECO:0007669"/>
    <property type="project" value="TreeGrafter"/>
</dbReference>
<evidence type="ECO:0000256" key="1">
    <source>
        <dbReference type="ARBA" id="ARBA00022491"/>
    </source>
</evidence>
<evidence type="ECO:0000313" key="7">
    <source>
        <dbReference type="Proteomes" id="UP000824035"/>
    </source>
</evidence>
<protein>
    <submittedName>
        <fullName evidence="6">LacI family transcriptional regulator</fullName>
    </submittedName>
</protein>
<dbReference type="Pfam" id="PF00356">
    <property type="entry name" value="LacI"/>
    <property type="match status" value="1"/>
</dbReference>
<dbReference type="Pfam" id="PF13377">
    <property type="entry name" value="Peripla_BP_3"/>
    <property type="match status" value="1"/>
</dbReference>
<dbReference type="AlphaFoldDB" id="A0A9D2E542"/>
<keyword evidence="3" id="KW-0238">DNA-binding</keyword>
<dbReference type="SUPFAM" id="SSF47413">
    <property type="entry name" value="lambda repressor-like DNA-binding domains"/>
    <property type="match status" value="1"/>
</dbReference>
<evidence type="ECO:0000256" key="3">
    <source>
        <dbReference type="ARBA" id="ARBA00023125"/>
    </source>
</evidence>
<reference evidence="6" key="2">
    <citation type="submission" date="2021-04" db="EMBL/GenBank/DDBJ databases">
        <authorList>
            <person name="Gilroy R."/>
        </authorList>
    </citation>
    <scope>NUCLEOTIDE SEQUENCE</scope>
    <source>
        <strain evidence="6">ChiGjej4B4-18154</strain>
    </source>
</reference>
<evidence type="ECO:0000256" key="2">
    <source>
        <dbReference type="ARBA" id="ARBA00023015"/>
    </source>
</evidence>
<proteinExistence type="predicted"/>
<evidence type="ECO:0000313" key="6">
    <source>
        <dbReference type="EMBL" id="HIZ30990.1"/>
    </source>
</evidence>
<keyword evidence="4" id="KW-0804">Transcription</keyword>
<dbReference type="PANTHER" id="PTHR30146">
    <property type="entry name" value="LACI-RELATED TRANSCRIPTIONAL REPRESSOR"/>
    <property type="match status" value="1"/>
</dbReference>
<evidence type="ECO:0000259" key="5">
    <source>
        <dbReference type="PROSITE" id="PS50932"/>
    </source>
</evidence>
<dbReference type="PROSITE" id="PS50932">
    <property type="entry name" value="HTH_LACI_2"/>
    <property type="match status" value="1"/>
</dbReference>
<dbReference type="GO" id="GO:0000976">
    <property type="term" value="F:transcription cis-regulatory region binding"/>
    <property type="evidence" value="ECO:0007669"/>
    <property type="project" value="TreeGrafter"/>
</dbReference>
<dbReference type="Proteomes" id="UP000824035">
    <property type="component" value="Unassembled WGS sequence"/>
</dbReference>
<dbReference type="InterPro" id="IPR010982">
    <property type="entry name" value="Lambda_DNA-bd_dom_sf"/>
</dbReference>
<comment type="caution">
    <text evidence="6">The sequence shown here is derived from an EMBL/GenBank/DDBJ whole genome shotgun (WGS) entry which is preliminary data.</text>
</comment>
<gene>
    <name evidence="6" type="ORF">H9813_07180</name>
</gene>
<dbReference type="InterPro" id="IPR028082">
    <property type="entry name" value="Peripla_BP_I"/>
</dbReference>
<dbReference type="SMART" id="SM00354">
    <property type="entry name" value="HTH_LACI"/>
    <property type="match status" value="1"/>
</dbReference>
<dbReference type="PANTHER" id="PTHR30146:SF95">
    <property type="entry name" value="RIBOSE OPERON REPRESSOR"/>
    <property type="match status" value="1"/>
</dbReference>
<dbReference type="Gene3D" id="1.10.260.40">
    <property type="entry name" value="lambda repressor-like DNA-binding domains"/>
    <property type="match status" value="1"/>
</dbReference>
<evidence type="ECO:0000256" key="4">
    <source>
        <dbReference type="ARBA" id="ARBA00023163"/>
    </source>
</evidence>
<organism evidence="6 7">
    <name type="scientific">Candidatus Allofournierella merdipullorum</name>
    <dbReference type="NCBI Taxonomy" id="2838595"/>
    <lineage>
        <taxon>Bacteria</taxon>
        <taxon>Bacillati</taxon>
        <taxon>Bacillota</taxon>
        <taxon>Clostridia</taxon>
        <taxon>Eubacteriales</taxon>
        <taxon>Oscillospiraceae</taxon>
        <taxon>Allofournierella</taxon>
    </lineage>
</organism>
<dbReference type="InterPro" id="IPR046335">
    <property type="entry name" value="LacI/GalR-like_sensor"/>
</dbReference>
<dbReference type="CDD" id="cd01392">
    <property type="entry name" value="HTH_LacI"/>
    <property type="match status" value="1"/>
</dbReference>
<sequence>MAGVSETVVSYVLNNNRYVAQDKRERVLAAVRELHYRPNTVARTLKGKKSNHILFIADNISNEHFGKIVEEMDKIAYDKGYLISLLADRNDEEFVSQVNSRLVDGIVISATGFDEKYVQMLIDSGVPVVLLMNREYPNIGNEAVRIYTGLNKGIRDCVKLLESRGRRHLLYIDRISRHGRFSKKDDLRFSGFCSQMEESGLPFSAERFVTGCTNERELFDAVCARLNSGLEVDGIVGRNDDMACVALSAVLACGRRVPEDISVIGFDNSRISNYVTPALTSMELDRPAIAKAIITTLDEMIAGGKPSNQTFDTKLIERQTT</sequence>